<dbReference type="AlphaFoldDB" id="A0A166NDE4"/>
<feature type="region of interest" description="Disordered" evidence="1">
    <location>
        <begin position="161"/>
        <end position="227"/>
    </location>
</feature>
<organism evidence="2 3">
    <name type="scientific">Athelia psychrophila</name>
    <dbReference type="NCBI Taxonomy" id="1759441"/>
    <lineage>
        <taxon>Eukaryota</taxon>
        <taxon>Fungi</taxon>
        <taxon>Dikarya</taxon>
        <taxon>Basidiomycota</taxon>
        <taxon>Agaricomycotina</taxon>
        <taxon>Agaricomycetes</taxon>
        <taxon>Agaricomycetidae</taxon>
        <taxon>Atheliales</taxon>
        <taxon>Atheliaceae</taxon>
        <taxon>Athelia</taxon>
    </lineage>
</organism>
<evidence type="ECO:0000313" key="3">
    <source>
        <dbReference type="Proteomes" id="UP000076532"/>
    </source>
</evidence>
<proteinExistence type="predicted"/>
<dbReference type="EMBL" id="KV417524">
    <property type="protein sequence ID" value="KZP24895.1"/>
    <property type="molecule type" value="Genomic_DNA"/>
</dbReference>
<keyword evidence="3" id="KW-1185">Reference proteome</keyword>
<accession>A0A166NDE4</accession>
<name>A0A166NDE4_9AGAM</name>
<protein>
    <submittedName>
        <fullName evidence="2">Uncharacterized protein</fullName>
    </submittedName>
</protein>
<feature type="compositionally biased region" description="Basic and acidic residues" evidence="1">
    <location>
        <begin position="181"/>
        <end position="196"/>
    </location>
</feature>
<feature type="compositionally biased region" description="Basic and acidic residues" evidence="1">
    <location>
        <begin position="161"/>
        <end position="172"/>
    </location>
</feature>
<sequence>MPADYECTVPAECEIMGVAWFPRIRIRNSFLDWVPIATVSEQIWAFRWWQHMLNLEMGDTGTIWESSGSIFQGEIRSGHQSQFERTDKAGYQPILENSSGFFEIEQTACPGECGPRDESNKEGEDTGAWEHMVRGADLGEQMNPLQDHDPEYEKISAENARHWKHSQKEKELGPSALPARMKHDEKVVASDDDTSKKASASGSSKVNIRPKPTPLTAFVGGGANEPL</sequence>
<reference evidence="2 3" key="1">
    <citation type="journal article" date="2016" name="Mol. Biol. Evol.">
        <title>Comparative Genomics of Early-Diverging Mushroom-Forming Fungi Provides Insights into the Origins of Lignocellulose Decay Capabilities.</title>
        <authorList>
            <person name="Nagy L.G."/>
            <person name="Riley R."/>
            <person name="Tritt A."/>
            <person name="Adam C."/>
            <person name="Daum C."/>
            <person name="Floudas D."/>
            <person name="Sun H."/>
            <person name="Yadav J.S."/>
            <person name="Pangilinan J."/>
            <person name="Larsson K.H."/>
            <person name="Matsuura K."/>
            <person name="Barry K."/>
            <person name="Labutti K."/>
            <person name="Kuo R."/>
            <person name="Ohm R.A."/>
            <person name="Bhattacharya S.S."/>
            <person name="Shirouzu T."/>
            <person name="Yoshinaga Y."/>
            <person name="Martin F.M."/>
            <person name="Grigoriev I.V."/>
            <person name="Hibbett D.S."/>
        </authorList>
    </citation>
    <scope>NUCLEOTIDE SEQUENCE [LARGE SCALE GENOMIC DNA]</scope>
    <source>
        <strain evidence="2 3">CBS 109695</strain>
    </source>
</reference>
<evidence type="ECO:0000256" key="1">
    <source>
        <dbReference type="SAM" id="MobiDB-lite"/>
    </source>
</evidence>
<gene>
    <name evidence="2" type="ORF">FIBSPDRAFT_888645</name>
</gene>
<dbReference type="Proteomes" id="UP000076532">
    <property type="component" value="Unassembled WGS sequence"/>
</dbReference>
<evidence type="ECO:0000313" key="2">
    <source>
        <dbReference type="EMBL" id="KZP24895.1"/>
    </source>
</evidence>